<dbReference type="GO" id="GO:0016491">
    <property type="term" value="F:oxidoreductase activity"/>
    <property type="evidence" value="ECO:0007669"/>
    <property type="project" value="UniProtKB-KW"/>
</dbReference>
<keyword evidence="5" id="KW-1185">Reference proteome</keyword>
<dbReference type="EMBL" id="QPIW01000033">
    <property type="protein sequence ID" value="RDB02971.1"/>
    <property type="molecule type" value="Genomic_DNA"/>
</dbReference>
<name>A0A369HZL9_9BACT</name>
<dbReference type="PANTHER" id="PTHR44196">
    <property type="entry name" value="DEHYDROGENASE/REDUCTASE SDR FAMILY MEMBER 7B"/>
    <property type="match status" value="1"/>
</dbReference>
<dbReference type="InterPro" id="IPR036291">
    <property type="entry name" value="NAD(P)-bd_dom_sf"/>
</dbReference>
<evidence type="ECO:0000256" key="1">
    <source>
        <dbReference type="ARBA" id="ARBA00006484"/>
    </source>
</evidence>
<reference evidence="4 5" key="1">
    <citation type="submission" date="2018-07" db="EMBL/GenBank/DDBJ databases">
        <title>Genome analysis of Runella aurantiaca.</title>
        <authorList>
            <person name="Yang X."/>
        </authorList>
    </citation>
    <scope>NUCLEOTIDE SEQUENCE [LARGE SCALE GENOMIC DNA]</scope>
    <source>
        <strain evidence="4 5">YX9</strain>
    </source>
</reference>
<dbReference type="RefSeq" id="WP_114463965.1">
    <property type="nucleotide sequence ID" value="NZ_QPIW01000033.1"/>
</dbReference>
<gene>
    <name evidence="4" type="ORF">DVG78_26260</name>
</gene>
<dbReference type="SUPFAM" id="SSF51735">
    <property type="entry name" value="NAD(P)-binding Rossmann-fold domains"/>
    <property type="match status" value="1"/>
</dbReference>
<organism evidence="4 5">
    <name type="scientific">Runella aurantiaca</name>
    <dbReference type="NCBI Taxonomy" id="2282308"/>
    <lineage>
        <taxon>Bacteria</taxon>
        <taxon>Pseudomonadati</taxon>
        <taxon>Bacteroidota</taxon>
        <taxon>Cytophagia</taxon>
        <taxon>Cytophagales</taxon>
        <taxon>Spirosomataceae</taxon>
        <taxon>Runella</taxon>
    </lineage>
</organism>
<dbReference type="Gene3D" id="3.40.50.720">
    <property type="entry name" value="NAD(P)-binding Rossmann-like Domain"/>
    <property type="match status" value="1"/>
</dbReference>
<dbReference type="PANTHER" id="PTHR44196:SF1">
    <property type="entry name" value="DEHYDROGENASE_REDUCTASE SDR FAMILY MEMBER 7B"/>
    <property type="match status" value="1"/>
</dbReference>
<dbReference type="GO" id="GO:0016020">
    <property type="term" value="C:membrane"/>
    <property type="evidence" value="ECO:0007669"/>
    <property type="project" value="TreeGrafter"/>
</dbReference>
<evidence type="ECO:0000313" key="4">
    <source>
        <dbReference type="EMBL" id="RDB02971.1"/>
    </source>
</evidence>
<accession>A0A369HZL9</accession>
<dbReference type="PRINTS" id="PR00080">
    <property type="entry name" value="SDRFAMILY"/>
</dbReference>
<dbReference type="Proteomes" id="UP000253141">
    <property type="component" value="Unassembled WGS sequence"/>
</dbReference>
<dbReference type="AlphaFoldDB" id="A0A369HZL9"/>
<keyword evidence="2" id="KW-0560">Oxidoreductase</keyword>
<comment type="similarity">
    <text evidence="1 3">Belongs to the short-chain dehydrogenases/reductases (SDR) family.</text>
</comment>
<dbReference type="Pfam" id="PF00106">
    <property type="entry name" value="adh_short"/>
    <property type="match status" value="1"/>
</dbReference>
<evidence type="ECO:0000256" key="3">
    <source>
        <dbReference type="RuleBase" id="RU000363"/>
    </source>
</evidence>
<dbReference type="OrthoDB" id="9808814at2"/>
<evidence type="ECO:0000313" key="5">
    <source>
        <dbReference type="Proteomes" id="UP000253141"/>
    </source>
</evidence>
<proteinExistence type="inferred from homology"/>
<evidence type="ECO:0000256" key="2">
    <source>
        <dbReference type="ARBA" id="ARBA00023002"/>
    </source>
</evidence>
<dbReference type="InterPro" id="IPR002347">
    <property type="entry name" value="SDR_fam"/>
</dbReference>
<comment type="caution">
    <text evidence="4">The sequence shown here is derived from an EMBL/GenBank/DDBJ whole genome shotgun (WGS) entry which is preliminary data.</text>
</comment>
<sequence>MQVANKTIVVTGAGSGIGRELTLLLLQKQANVAGVDIHADALAETQKIADVGDDRFKGFVMDITDKAKVDALPAEVIRHFGSVDGIINNAGIIQKFIAVNDLTIEDINRVMNVNFYGTVYLTKAFLPLFLERPEAHIVNISSMGGFIPFPKQTIYGAAKAAVKIFTEGLYAELKDTNVRVTVVHPGAIATNITENSGLGKPKIDPTDPKNAGAAAKMTLSPRKAAEIIIRAMEKNKFRVTVGKDATMLDILYRFNPRFATNFIGKMMKKVGI</sequence>
<protein>
    <submittedName>
        <fullName evidence="4">SDR family NAD(P)-dependent oxidoreductase</fullName>
    </submittedName>
</protein>
<dbReference type="PRINTS" id="PR00081">
    <property type="entry name" value="GDHRDH"/>
</dbReference>